<evidence type="ECO:0000313" key="7">
    <source>
        <dbReference type="Proteomes" id="UP001152320"/>
    </source>
</evidence>
<dbReference type="InterPro" id="IPR036179">
    <property type="entry name" value="Ig-like_dom_sf"/>
</dbReference>
<evidence type="ECO:0000259" key="3">
    <source>
        <dbReference type="PROSITE" id="PS01180"/>
    </source>
</evidence>
<dbReference type="InterPro" id="IPR000859">
    <property type="entry name" value="CUB_dom"/>
</dbReference>
<dbReference type="InterPro" id="IPR007110">
    <property type="entry name" value="Ig-like_dom"/>
</dbReference>
<feature type="domain" description="CUB" evidence="3">
    <location>
        <begin position="130"/>
        <end position="248"/>
    </location>
</feature>
<dbReference type="InterPro" id="IPR050906">
    <property type="entry name" value="Notch_signaling"/>
</dbReference>
<feature type="disulfide bond" evidence="2">
    <location>
        <begin position="469"/>
        <end position="478"/>
    </location>
</feature>
<dbReference type="AlphaFoldDB" id="A0A9Q1CU23"/>
<dbReference type="PANTHER" id="PTHR24044">
    <property type="entry name" value="NOTCH LIGAND FAMILY MEMBER"/>
    <property type="match status" value="1"/>
</dbReference>
<feature type="domain" description="Ig-like" evidence="5">
    <location>
        <begin position="582"/>
        <end position="670"/>
    </location>
</feature>
<evidence type="ECO:0000313" key="6">
    <source>
        <dbReference type="EMBL" id="KAJ8050709.1"/>
    </source>
</evidence>
<dbReference type="GO" id="GO:0016301">
    <property type="term" value="F:kinase activity"/>
    <property type="evidence" value="ECO:0007669"/>
    <property type="project" value="UniProtKB-KW"/>
</dbReference>
<dbReference type="CDD" id="cd00041">
    <property type="entry name" value="CUB"/>
    <property type="match status" value="1"/>
</dbReference>
<dbReference type="SUPFAM" id="SSF49854">
    <property type="entry name" value="Spermadhesin, CUB domain"/>
    <property type="match status" value="2"/>
</dbReference>
<dbReference type="Gene3D" id="2.10.25.10">
    <property type="entry name" value="Laminin"/>
    <property type="match status" value="1"/>
</dbReference>
<evidence type="ECO:0000259" key="4">
    <source>
        <dbReference type="PROSITE" id="PS50026"/>
    </source>
</evidence>
<dbReference type="Gene3D" id="2.60.40.10">
    <property type="entry name" value="Immunoglobulins"/>
    <property type="match status" value="1"/>
</dbReference>
<dbReference type="PROSITE" id="PS01186">
    <property type="entry name" value="EGF_2"/>
    <property type="match status" value="1"/>
</dbReference>
<dbReference type="CDD" id="cd00054">
    <property type="entry name" value="EGF_CA"/>
    <property type="match status" value="1"/>
</dbReference>
<accession>A0A9Q1CU23</accession>
<protein>
    <submittedName>
        <fullName evidence="6">Tyrosine-protein kinase receptor Tie-1</fullName>
    </submittedName>
</protein>
<keyword evidence="6" id="KW-0418">Kinase</keyword>
<dbReference type="SMART" id="SM00181">
    <property type="entry name" value="EGF"/>
    <property type="match status" value="2"/>
</dbReference>
<dbReference type="SUPFAM" id="SSF57196">
    <property type="entry name" value="EGF/Laminin"/>
    <property type="match status" value="1"/>
</dbReference>
<dbReference type="PROSITE" id="PS50026">
    <property type="entry name" value="EGF_3"/>
    <property type="match status" value="2"/>
</dbReference>
<dbReference type="Gene3D" id="2.60.120.290">
    <property type="entry name" value="Spermadhesin, CUB domain"/>
    <property type="match status" value="1"/>
</dbReference>
<dbReference type="PROSITE" id="PS00022">
    <property type="entry name" value="EGF_1"/>
    <property type="match status" value="2"/>
</dbReference>
<dbReference type="Pfam" id="PF00431">
    <property type="entry name" value="CUB"/>
    <property type="match status" value="1"/>
</dbReference>
<keyword evidence="7" id="KW-1185">Reference proteome</keyword>
<organism evidence="6 7">
    <name type="scientific">Holothuria leucospilota</name>
    <name type="common">Black long sea cucumber</name>
    <name type="synonym">Mertensiothuria leucospilota</name>
    <dbReference type="NCBI Taxonomy" id="206669"/>
    <lineage>
        <taxon>Eukaryota</taxon>
        <taxon>Metazoa</taxon>
        <taxon>Echinodermata</taxon>
        <taxon>Eleutherozoa</taxon>
        <taxon>Echinozoa</taxon>
        <taxon>Holothuroidea</taxon>
        <taxon>Aspidochirotacea</taxon>
        <taxon>Aspidochirotida</taxon>
        <taxon>Holothuriidae</taxon>
        <taxon>Holothuria</taxon>
    </lineage>
</organism>
<dbReference type="SUPFAM" id="SSF48726">
    <property type="entry name" value="Immunoglobulin"/>
    <property type="match status" value="1"/>
</dbReference>
<evidence type="ECO:0000256" key="2">
    <source>
        <dbReference type="PROSITE-ProRule" id="PRU00076"/>
    </source>
</evidence>
<keyword evidence="2" id="KW-0245">EGF-like domain</keyword>
<dbReference type="Proteomes" id="UP001152320">
    <property type="component" value="Chromosome 1"/>
</dbReference>
<name>A0A9Q1CU23_HOLLE</name>
<dbReference type="PROSITE" id="PS50835">
    <property type="entry name" value="IG_LIKE"/>
    <property type="match status" value="1"/>
</dbReference>
<keyword evidence="1 2" id="KW-1015">Disulfide bond</keyword>
<dbReference type="OrthoDB" id="6138650at2759"/>
<dbReference type="PROSITE" id="PS01180">
    <property type="entry name" value="CUB"/>
    <property type="match status" value="1"/>
</dbReference>
<keyword evidence="6" id="KW-0808">Transferase</keyword>
<feature type="domain" description="EGF-like" evidence="4">
    <location>
        <begin position="449"/>
        <end position="479"/>
    </location>
</feature>
<keyword evidence="6" id="KW-0675">Receptor</keyword>
<reference evidence="6" key="1">
    <citation type="submission" date="2021-10" db="EMBL/GenBank/DDBJ databases">
        <title>Tropical sea cucumber genome reveals ecological adaptation and Cuvierian tubules defense mechanism.</title>
        <authorList>
            <person name="Chen T."/>
        </authorList>
    </citation>
    <scope>NUCLEOTIDE SEQUENCE</scope>
    <source>
        <strain evidence="6">Nanhai2018</strain>
        <tissue evidence="6">Muscle</tissue>
    </source>
</reference>
<gene>
    <name evidence="6" type="ORF">HOLleu_04015</name>
</gene>
<dbReference type="InterPro" id="IPR000742">
    <property type="entry name" value="EGF"/>
</dbReference>
<sequence>MVDPTGPPVSCQEVLIETIGYPHGYPGEMCEWKFDSQSTLSTFSATVLDFDGANGDILHAYRQFVLGNGNTIDTDLFNGDADTINAIATNEFAHRGHRLIVTYTPTSISYKHRGARLRIMFAEEDATQACSATQEVTLSDAMPAGAILTPNHNINYNVGSLCYYHITSPAGSQIYLEFLGNMQIEGNEDFVFVYDVTDSANPELLRIFSFVSSRPFDGIETGTNDLQIVFVDNAATVRRGFFMRLSFIDAAVECSGTGTNNDQCICDDVAGGSRCQVDGATDFTVIPTPTSDADFTEACSETGTTVRLQYASESSNAILGSPTYFTGSGAPMGCVWTIIGPTGSYLAIIFRNFQLELAVDGFEIRYLDQRFAFGHTMYSSNVMNLPVTRAGTTLPLIGTPIILDSSRVRLTYDAQTSDLVSYPGPIFEVHVLGKGTLVNSKHILSYCQFKDTCTEPCLNGGRCDATCTCDPGRQGEFCEQATPPDYTCLVKHPYVTPHFAYPIMLYAIAGTNTFTSDDFTFDLYGPGSFDGELPPNANITHEDYGNVLTLPSDCDQKETSTRFGAFSCIFEGNDFIDPVAVPVIVNPESDFLSPVGRVTKTVSIGDPSVTLSVEHLPSKQGGLRWRFNGVVQQKWNGMSSITIQNIDIEDYGIYECFIRGEDGVDYDKVTYRLIVRECPDGMHGPPNCIGTCPSCQNGGTCSDAYGTCICAPGYAGDLCETRMSTSVFFGNITLSLDSITTCVILFLFHWACYPKPFTSYHQ</sequence>
<comment type="caution">
    <text evidence="6">The sequence shown here is derived from an EMBL/GenBank/DDBJ whole genome shotgun (WGS) entry which is preliminary data.</text>
</comment>
<feature type="disulfide bond" evidence="2">
    <location>
        <begin position="710"/>
        <end position="719"/>
    </location>
</feature>
<proteinExistence type="predicted"/>
<comment type="caution">
    <text evidence="2">Lacks conserved residue(s) required for the propagation of feature annotation.</text>
</comment>
<dbReference type="SMART" id="SM00042">
    <property type="entry name" value="CUB"/>
    <property type="match status" value="1"/>
</dbReference>
<feature type="domain" description="EGF-like" evidence="4">
    <location>
        <begin position="689"/>
        <end position="720"/>
    </location>
</feature>
<evidence type="ECO:0000259" key="5">
    <source>
        <dbReference type="PROSITE" id="PS50835"/>
    </source>
</evidence>
<feature type="disulfide bond" evidence="2">
    <location>
        <begin position="453"/>
        <end position="463"/>
    </location>
</feature>
<dbReference type="InterPro" id="IPR013783">
    <property type="entry name" value="Ig-like_fold"/>
</dbReference>
<dbReference type="InterPro" id="IPR035914">
    <property type="entry name" value="Sperma_CUB_dom_sf"/>
</dbReference>
<evidence type="ECO:0000256" key="1">
    <source>
        <dbReference type="ARBA" id="ARBA00023157"/>
    </source>
</evidence>
<dbReference type="EMBL" id="JAIZAY010000001">
    <property type="protein sequence ID" value="KAJ8050709.1"/>
    <property type="molecule type" value="Genomic_DNA"/>
</dbReference>